<dbReference type="GO" id="GO:0008270">
    <property type="term" value="F:zinc ion binding"/>
    <property type="evidence" value="ECO:0007669"/>
    <property type="project" value="UniProtKB-KW"/>
</dbReference>
<evidence type="ECO:0000256" key="6">
    <source>
        <dbReference type="SAM" id="MobiDB-lite"/>
    </source>
</evidence>
<evidence type="ECO:0000313" key="10">
    <source>
        <dbReference type="Proteomes" id="UP000298663"/>
    </source>
</evidence>
<evidence type="ECO:0000256" key="3">
    <source>
        <dbReference type="ARBA" id="ARBA00022833"/>
    </source>
</evidence>
<feature type="coiled-coil region" evidence="5">
    <location>
        <begin position="541"/>
        <end position="589"/>
    </location>
</feature>
<dbReference type="InterPro" id="IPR050701">
    <property type="entry name" value="Histone_Mod_Regulator"/>
</dbReference>
<feature type="region of interest" description="Disordered" evidence="6">
    <location>
        <begin position="697"/>
        <end position="738"/>
    </location>
</feature>
<feature type="region of interest" description="Disordered" evidence="6">
    <location>
        <begin position="51"/>
        <end position="94"/>
    </location>
</feature>
<evidence type="ECO:0000259" key="8">
    <source>
        <dbReference type="PROSITE" id="PS51805"/>
    </source>
</evidence>
<keyword evidence="2 4" id="KW-0863">Zinc-finger</keyword>
<comment type="caution">
    <text evidence="9">The sequence shown here is derived from an EMBL/GenBank/DDBJ whole genome shotgun (WGS) entry which is preliminary data.</text>
</comment>
<feature type="region of interest" description="Disordered" evidence="6">
    <location>
        <begin position="114"/>
        <end position="213"/>
    </location>
</feature>
<dbReference type="InterPro" id="IPR019786">
    <property type="entry name" value="Zinc_finger_PHD-type_CS"/>
</dbReference>
<dbReference type="InterPro" id="IPR019787">
    <property type="entry name" value="Znf_PHD-finger"/>
</dbReference>
<gene>
    <name evidence="9" type="ORF">L596_028622</name>
</gene>
<dbReference type="OrthoDB" id="336088at2759"/>
<evidence type="ECO:0000256" key="1">
    <source>
        <dbReference type="ARBA" id="ARBA00022723"/>
    </source>
</evidence>
<dbReference type="PANTHER" id="PTHR13793:SF158">
    <property type="entry name" value="PHD-TYPE DOMAIN-CONTAINING PROTEIN"/>
    <property type="match status" value="1"/>
</dbReference>
<evidence type="ECO:0000256" key="2">
    <source>
        <dbReference type="ARBA" id="ARBA00022771"/>
    </source>
</evidence>
<dbReference type="CDD" id="cd15562">
    <property type="entry name" value="PHD2_PHF14"/>
    <property type="match status" value="1"/>
</dbReference>
<name>A0A4U5LZ23_STECR</name>
<keyword evidence="3" id="KW-0862">Zinc</keyword>
<feature type="coiled-coil region" evidence="5">
    <location>
        <begin position="430"/>
        <end position="457"/>
    </location>
</feature>
<dbReference type="Proteomes" id="UP000298663">
    <property type="component" value="Unassembled WGS sequence"/>
</dbReference>
<keyword evidence="5" id="KW-0175">Coiled coil</keyword>
<dbReference type="PANTHER" id="PTHR13793">
    <property type="entry name" value="PHD FINGER PROTEINS"/>
    <property type="match status" value="1"/>
</dbReference>
<feature type="domain" description="PHD-type" evidence="7">
    <location>
        <begin position="644"/>
        <end position="698"/>
    </location>
</feature>
<dbReference type="PROSITE" id="PS01359">
    <property type="entry name" value="ZF_PHD_1"/>
    <property type="match status" value="1"/>
</dbReference>
<dbReference type="PROSITE" id="PS51805">
    <property type="entry name" value="EPHD"/>
    <property type="match status" value="1"/>
</dbReference>
<dbReference type="Gene3D" id="3.30.40.10">
    <property type="entry name" value="Zinc/RING finger domain, C3HC4 (zinc finger)"/>
    <property type="match status" value="2"/>
</dbReference>
<dbReference type="InterPro" id="IPR001965">
    <property type="entry name" value="Znf_PHD"/>
</dbReference>
<evidence type="ECO:0000259" key="7">
    <source>
        <dbReference type="PROSITE" id="PS50016"/>
    </source>
</evidence>
<evidence type="ECO:0000256" key="5">
    <source>
        <dbReference type="SAM" id="Coils"/>
    </source>
</evidence>
<dbReference type="InterPro" id="IPR011011">
    <property type="entry name" value="Znf_FYVE_PHD"/>
</dbReference>
<dbReference type="InterPro" id="IPR034732">
    <property type="entry name" value="EPHD"/>
</dbReference>
<sequence length="738" mass="82877">MIAAIRTLPGSRHEIQATLAAAEAPSPSERRSEALATLGCPTTAAAAADARKFEEDAGTSCAPLSPTKKHRKHHTMAEDEEREGNSRPNLVDTLFQRAPGKRKVKLNYEFLQSNEVPAEVEDEDDDFTDRDEEDGEDDGSDASSIEGEEEDETDEDEEGSEDEEEDDSEDEVMHEETESLEENGMPLLRAFDKTSPSSKAGEAPDLSREGTTQDLFLPKGPYLFPANTVCTLCLNLKHKSEEVIQCDKCGIAVHEACYGPFDFHDDDASQTSSTSTEPWFCEPCLYGLMEPPHCALCPNRFGAFKRAEGGNWVHLNCALWTAGVAFVDNHHMTAVSWREVDSKEFGKRTCALCPEKIEARTGMTTQCDAAMCKQYFHISCAQKHGMLFDHSETSGEGTSSHAVDPRIVACKKHATQEEIKTQRRAYMRMHAEEERRMVNYRRKILNARETRKKENQKRIHMDNWKSLNIKYNKHPGPRYLHQHPEFIHGMQEKMEHHIEGGAEQFKKGFSQVNRIDKMFYLTPGFSSEFVRYFEHRQKNVIPKAKADAAALQQKIEEMKAKQDSLLEDAERLQAQNEEVKKGVDEVDRKMQSIYTLMTNLGVKKITPVANMPSSPKKRGRPRGRSASGSQLKSPATALKQAPRLNTCHECHKSHDQHLLALCDVCKKYYHLACLDPPLAAMPKKTRLAGWMCSSCADSSGSDKEPDLSGGNIATSRTRRRQAASIFTPTPAPKRGRRT</sequence>
<dbReference type="AlphaFoldDB" id="A0A4U5LZ23"/>
<proteinExistence type="predicted"/>
<dbReference type="Pfam" id="PF00628">
    <property type="entry name" value="PHD"/>
    <property type="match status" value="2"/>
</dbReference>
<feature type="domain" description="PHD-type" evidence="8">
    <location>
        <begin position="291"/>
        <end position="414"/>
    </location>
</feature>
<feature type="compositionally biased region" description="Acidic residues" evidence="6">
    <location>
        <begin position="118"/>
        <end position="181"/>
    </location>
</feature>
<feature type="region of interest" description="Disordered" evidence="6">
    <location>
        <begin position="605"/>
        <end position="637"/>
    </location>
</feature>
<reference evidence="9 10" key="2">
    <citation type="journal article" date="2019" name="G3 (Bethesda)">
        <title>Hybrid Assembly of the Genome of the Entomopathogenic Nematode Steinernema carpocapsae Identifies the X-Chromosome.</title>
        <authorList>
            <person name="Serra L."/>
            <person name="Macchietto M."/>
            <person name="Macias-Munoz A."/>
            <person name="McGill C.J."/>
            <person name="Rodriguez I.M."/>
            <person name="Rodriguez B."/>
            <person name="Murad R."/>
            <person name="Mortazavi A."/>
        </authorList>
    </citation>
    <scope>NUCLEOTIDE SEQUENCE [LARGE SCALE GENOMIC DNA]</scope>
    <source>
        <strain evidence="9 10">ALL</strain>
    </source>
</reference>
<evidence type="ECO:0008006" key="11">
    <source>
        <dbReference type="Google" id="ProtNLM"/>
    </source>
</evidence>
<dbReference type="PROSITE" id="PS50016">
    <property type="entry name" value="ZF_PHD_2"/>
    <property type="match status" value="2"/>
</dbReference>
<keyword evidence="1" id="KW-0479">Metal-binding</keyword>
<dbReference type="SMART" id="SM00249">
    <property type="entry name" value="PHD"/>
    <property type="match status" value="3"/>
</dbReference>
<dbReference type="GO" id="GO:0006357">
    <property type="term" value="P:regulation of transcription by RNA polymerase II"/>
    <property type="evidence" value="ECO:0007669"/>
    <property type="project" value="TreeGrafter"/>
</dbReference>
<dbReference type="EMBL" id="AZBU02000011">
    <property type="protein sequence ID" value="TKR61522.1"/>
    <property type="molecule type" value="Genomic_DNA"/>
</dbReference>
<reference evidence="9 10" key="1">
    <citation type="journal article" date="2015" name="Genome Biol.">
        <title>Comparative genomics of Steinernema reveals deeply conserved gene regulatory networks.</title>
        <authorList>
            <person name="Dillman A.R."/>
            <person name="Macchietto M."/>
            <person name="Porter C.F."/>
            <person name="Rogers A."/>
            <person name="Williams B."/>
            <person name="Antoshechkin I."/>
            <person name="Lee M.M."/>
            <person name="Goodwin Z."/>
            <person name="Lu X."/>
            <person name="Lewis E.E."/>
            <person name="Goodrich-Blair H."/>
            <person name="Stock S.P."/>
            <person name="Adams B.J."/>
            <person name="Sternberg P.W."/>
            <person name="Mortazavi A."/>
        </authorList>
    </citation>
    <scope>NUCLEOTIDE SEQUENCE [LARGE SCALE GENOMIC DNA]</scope>
    <source>
        <strain evidence="9 10">ALL</strain>
    </source>
</reference>
<evidence type="ECO:0000256" key="4">
    <source>
        <dbReference type="PROSITE-ProRule" id="PRU00146"/>
    </source>
</evidence>
<dbReference type="Gene3D" id="2.30.30.1150">
    <property type="match status" value="1"/>
</dbReference>
<organism evidence="9 10">
    <name type="scientific">Steinernema carpocapsae</name>
    <name type="common">Entomopathogenic nematode</name>
    <dbReference type="NCBI Taxonomy" id="34508"/>
    <lineage>
        <taxon>Eukaryota</taxon>
        <taxon>Metazoa</taxon>
        <taxon>Ecdysozoa</taxon>
        <taxon>Nematoda</taxon>
        <taxon>Chromadorea</taxon>
        <taxon>Rhabditida</taxon>
        <taxon>Tylenchina</taxon>
        <taxon>Panagrolaimomorpha</taxon>
        <taxon>Strongyloidoidea</taxon>
        <taxon>Steinernematidae</taxon>
        <taxon>Steinernema</taxon>
    </lineage>
</organism>
<dbReference type="SUPFAM" id="SSF57903">
    <property type="entry name" value="FYVE/PHD zinc finger"/>
    <property type="match status" value="2"/>
</dbReference>
<keyword evidence="10" id="KW-1185">Reference proteome</keyword>
<accession>A0A4U5LZ23</accession>
<dbReference type="Pfam" id="PF13832">
    <property type="entry name" value="zf-HC5HC2H_2"/>
    <property type="match status" value="1"/>
</dbReference>
<evidence type="ECO:0000313" key="9">
    <source>
        <dbReference type="EMBL" id="TKR61522.1"/>
    </source>
</evidence>
<dbReference type="InterPro" id="IPR013083">
    <property type="entry name" value="Znf_RING/FYVE/PHD"/>
</dbReference>
<feature type="domain" description="PHD-type" evidence="7">
    <location>
        <begin position="227"/>
        <end position="287"/>
    </location>
</feature>
<dbReference type="CDD" id="cd15561">
    <property type="entry name" value="PHD1_PHF14"/>
    <property type="match status" value="1"/>
</dbReference>
<protein>
    <recommendedName>
        <fullName evidence="11">PHD-type domain-containing protein</fullName>
    </recommendedName>
</protein>